<evidence type="ECO:0000256" key="1">
    <source>
        <dbReference type="SAM" id="MobiDB-lite"/>
    </source>
</evidence>
<protein>
    <submittedName>
        <fullName evidence="2">Uncharacterized protein</fullName>
    </submittedName>
</protein>
<reference evidence="2 3" key="1">
    <citation type="journal article" date="2018" name="Mol. Biol. Evol.">
        <title>Broad Genomic Sampling Reveals a Smut Pathogenic Ancestry of the Fungal Clade Ustilaginomycotina.</title>
        <authorList>
            <person name="Kijpornyongpan T."/>
            <person name="Mondo S.J."/>
            <person name="Barry K."/>
            <person name="Sandor L."/>
            <person name="Lee J."/>
            <person name="Lipzen A."/>
            <person name="Pangilinan J."/>
            <person name="LaButti K."/>
            <person name="Hainaut M."/>
            <person name="Henrissat B."/>
            <person name="Grigoriev I.V."/>
            <person name="Spatafora J.W."/>
            <person name="Aime M.C."/>
        </authorList>
    </citation>
    <scope>NUCLEOTIDE SEQUENCE [LARGE SCALE GENOMIC DNA]</scope>
    <source>
        <strain evidence="2 3">MCA 4186</strain>
    </source>
</reference>
<organism evidence="2 3">
    <name type="scientific">Tilletiopsis washingtonensis</name>
    <dbReference type="NCBI Taxonomy" id="58919"/>
    <lineage>
        <taxon>Eukaryota</taxon>
        <taxon>Fungi</taxon>
        <taxon>Dikarya</taxon>
        <taxon>Basidiomycota</taxon>
        <taxon>Ustilaginomycotina</taxon>
        <taxon>Exobasidiomycetes</taxon>
        <taxon>Entylomatales</taxon>
        <taxon>Entylomatales incertae sedis</taxon>
        <taxon>Tilletiopsis</taxon>
    </lineage>
</organism>
<sequence length="523" mass="56920">MLRAPTPLHDRFRREGSTRLHADQATRPTRLRCASANKRERGEEVPGALRTAARICRGGAIPAASRRFMHQAPGPWMRVEKHSSSSFRVGDKAGGKRKEGPLRWQRGPCRPLRCFDTVLSAASAGAMQCLGTHACSRRMQELFRGWPGGMGTRQHTKETKSPAAATNALVPVEHAWQKPRDCVPWTKASYACTLLRIDAADGGRRFAAKRATTKSRRASRRPRRRQSLPAGSPKGLARRRSRVRMKVGPRAMAVCACRARTGGGCRDCRRCFSHGSGELLLSCRGRGPTLLIGAHARRGLLGRTRSRCRKVPSLRHAGGAAAAFSAATRVRFKASGGCVDGGAGTRRDDGRRDAAARTPAMPPPAQRPAFSGRRRPCGPSRCIAAASELLDVVRAFHAACEPDQARRPVRRGRPDEHVTADVCGIRRAACSSRRGVRPREAALLRCACGVRHRVRRPFPRPVLGCLKDSLRRLSCGCGNAAARQRVGSRAVLLWACAAVGATALARHEQVQRQRTSVCVCAFS</sequence>
<feature type="region of interest" description="Disordered" evidence="1">
    <location>
        <begin position="206"/>
        <end position="243"/>
    </location>
</feature>
<accession>A0A316ZAT3</accession>
<keyword evidence="3" id="KW-1185">Reference proteome</keyword>
<feature type="region of interest" description="Disordered" evidence="1">
    <location>
        <begin position="341"/>
        <end position="375"/>
    </location>
</feature>
<gene>
    <name evidence="2" type="ORF">FA09DRAFT_51646</name>
</gene>
<dbReference type="Proteomes" id="UP000245946">
    <property type="component" value="Unassembled WGS sequence"/>
</dbReference>
<dbReference type="AlphaFoldDB" id="A0A316ZAT3"/>
<evidence type="ECO:0000313" key="3">
    <source>
        <dbReference type="Proteomes" id="UP000245946"/>
    </source>
</evidence>
<dbReference type="RefSeq" id="XP_025597654.1">
    <property type="nucleotide sequence ID" value="XM_025745698.1"/>
</dbReference>
<feature type="compositionally biased region" description="Basic residues" evidence="1">
    <location>
        <begin position="206"/>
        <end position="226"/>
    </location>
</feature>
<feature type="compositionally biased region" description="Basic and acidic residues" evidence="1">
    <location>
        <begin position="8"/>
        <end position="24"/>
    </location>
</feature>
<feature type="region of interest" description="Disordered" evidence="1">
    <location>
        <begin position="1"/>
        <end position="27"/>
    </location>
</feature>
<dbReference type="GeneID" id="37273242"/>
<evidence type="ECO:0000313" key="2">
    <source>
        <dbReference type="EMBL" id="PWN97375.1"/>
    </source>
</evidence>
<feature type="compositionally biased region" description="Basic and acidic residues" evidence="1">
    <location>
        <begin position="78"/>
        <end position="101"/>
    </location>
</feature>
<feature type="compositionally biased region" description="Basic and acidic residues" evidence="1">
    <location>
        <begin position="345"/>
        <end position="355"/>
    </location>
</feature>
<proteinExistence type="predicted"/>
<name>A0A316ZAT3_9BASI</name>
<feature type="region of interest" description="Disordered" evidence="1">
    <location>
        <begin position="77"/>
        <end position="103"/>
    </location>
</feature>
<dbReference type="EMBL" id="KZ819295">
    <property type="protein sequence ID" value="PWN97375.1"/>
    <property type="molecule type" value="Genomic_DNA"/>
</dbReference>